<reference evidence="1 2" key="1">
    <citation type="submission" date="2016-07" db="EMBL/GenBank/DDBJ databases">
        <title>Pervasive Adenine N6-methylation of Active Genes in Fungi.</title>
        <authorList>
            <consortium name="DOE Joint Genome Institute"/>
            <person name="Mondo S.J."/>
            <person name="Dannebaum R.O."/>
            <person name="Kuo R.C."/>
            <person name="Labutti K."/>
            <person name="Haridas S."/>
            <person name="Kuo A."/>
            <person name="Salamov A."/>
            <person name="Ahrendt S.R."/>
            <person name="Lipzen A."/>
            <person name="Sullivan W."/>
            <person name="Andreopoulos W.B."/>
            <person name="Clum A."/>
            <person name="Lindquist E."/>
            <person name="Daum C."/>
            <person name="Ramamoorthy G.K."/>
            <person name="Gryganskyi A."/>
            <person name="Culley D."/>
            <person name="Magnuson J.K."/>
            <person name="James T.Y."/>
            <person name="O'Malley M.A."/>
            <person name="Stajich J.E."/>
            <person name="Spatafora J.W."/>
            <person name="Visel A."/>
            <person name="Grigoriev I.V."/>
        </authorList>
    </citation>
    <scope>NUCLEOTIDE SEQUENCE [LARGE SCALE GENOMIC DNA]</scope>
    <source>
        <strain evidence="1 2">NRRL 2496</strain>
    </source>
</reference>
<dbReference type="PANTHER" id="PTHR17901:SF14">
    <property type="entry name" value="MAGNESIUM-DEPENDENT PHOSPHATASE 1"/>
    <property type="match status" value="1"/>
</dbReference>
<proteinExistence type="predicted"/>
<name>A0A1X2HD54_SYNRA</name>
<dbReference type="SUPFAM" id="SSF56784">
    <property type="entry name" value="HAD-like"/>
    <property type="match status" value="1"/>
</dbReference>
<evidence type="ECO:0000313" key="1">
    <source>
        <dbReference type="EMBL" id="ORY96734.1"/>
    </source>
</evidence>
<dbReference type="NCBIfam" id="TIGR01685">
    <property type="entry name" value="MDP-1"/>
    <property type="match status" value="1"/>
</dbReference>
<dbReference type="InterPro" id="IPR023214">
    <property type="entry name" value="HAD_sf"/>
</dbReference>
<dbReference type="SFLD" id="SFLDS00003">
    <property type="entry name" value="Haloacid_Dehalogenase"/>
    <property type="match status" value="1"/>
</dbReference>
<sequence>MGKQKGEHKQNSLPDRLPKMIVFDLDYTLWPEWIDCTYGPPYQYDAETNRLENKYGEVLGLFKHVPEVFRIIKSMPDTKIAIASRTGAPDWAMKALKMLQINDTVMKDWIDHFEIYPSSKIRHFTALQAKSGIPCNQMVFFDDEWRNREVETLGVHFCHVNSRDGVTLDVFYNALHKFAQQSRFVQTKLTFE</sequence>
<dbReference type="STRING" id="13706.A0A1X2HD54"/>
<accession>A0A1X2HD54</accession>
<dbReference type="FunCoup" id="A0A1X2HD54">
    <property type="interactions" value="36"/>
</dbReference>
<dbReference type="Gene3D" id="3.40.50.1000">
    <property type="entry name" value="HAD superfamily/HAD-like"/>
    <property type="match status" value="1"/>
</dbReference>
<dbReference type="NCBIfam" id="TIGR01681">
    <property type="entry name" value="HAD-SF-IIIC"/>
    <property type="match status" value="1"/>
</dbReference>
<dbReference type="OMA" id="GVWAWRK"/>
<dbReference type="InParanoid" id="A0A1X2HD54"/>
<dbReference type="SFLD" id="SFLDG01131">
    <property type="entry name" value="C1.5.2:_MDP_Like"/>
    <property type="match status" value="1"/>
</dbReference>
<protein>
    <submittedName>
        <fullName evidence="1">Magnesium-dependent phosphatase-1</fullName>
    </submittedName>
</protein>
<evidence type="ECO:0000313" key="2">
    <source>
        <dbReference type="Proteomes" id="UP000242180"/>
    </source>
</evidence>
<dbReference type="EMBL" id="MCGN01000005">
    <property type="protein sequence ID" value="ORY96734.1"/>
    <property type="molecule type" value="Genomic_DNA"/>
</dbReference>
<dbReference type="AlphaFoldDB" id="A0A1X2HD54"/>
<dbReference type="SFLD" id="SFLDG01129">
    <property type="entry name" value="C1.5:_HAD__Beta-PGM__Phosphata"/>
    <property type="match status" value="1"/>
</dbReference>
<dbReference type="InterPro" id="IPR036412">
    <property type="entry name" value="HAD-like_sf"/>
</dbReference>
<comment type="caution">
    <text evidence="1">The sequence shown here is derived from an EMBL/GenBank/DDBJ whole genome shotgun (WGS) entry which is preliminary data.</text>
</comment>
<dbReference type="Proteomes" id="UP000242180">
    <property type="component" value="Unassembled WGS sequence"/>
</dbReference>
<dbReference type="Pfam" id="PF12689">
    <property type="entry name" value="Acid_PPase"/>
    <property type="match status" value="1"/>
</dbReference>
<dbReference type="PANTHER" id="PTHR17901">
    <property type="entry name" value="MAGNESIUM-DEPENDENT PHOSPHATASE 1 MDP1"/>
    <property type="match status" value="1"/>
</dbReference>
<dbReference type="InterPro" id="IPR010036">
    <property type="entry name" value="MDP_1_eu_arc"/>
</dbReference>
<dbReference type="InterPro" id="IPR010033">
    <property type="entry name" value="HAD_SF_ppase_IIIC"/>
</dbReference>
<dbReference type="OrthoDB" id="2865258at2759"/>
<keyword evidence="2" id="KW-1185">Reference proteome</keyword>
<gene>
    <name evidence="1" type="ORF">BCR43DRAFT_492176</name>
</gene>
<dbReference type="GO" id="GO:0003993">
    <property type="term" value="F:acid phosphatase activity"/>
    <property type="evidence" value="ECO:0007669"/>
    <property type="project" value="TreeGrafter"/>
</dbReference>
<organism evidence="1 2">
    <name type="scientific">Syncephalastrum racemosum</name>
    <name type="common">Filamentous fungus</name>
    <dbReference type="NCBI Taxonomy" id="13706"/>
    <lineage>
        <taxon>Eukaryota</taxon>
        <taxon>Fungi</taxon>
        <taxon>Fungi incertae sedis</taxon>
        <taxon>Mucoromycota</taxon>
        <taxon>Mucoromycotina</taxon>
        <taxon>Mucoromycetes</taxon>
        <taxon>Mucorales</taxon>
        <taxon>Syncephalastraceae</taxon>
        <taxon>Syncephalastrum</taxon>
    </lineage>
</organism>